<dbReference type="PANTHER" id="PTHR33164">
    <property type="entry name" value="TRANSCRIPTIONAL REGULATOR, MARR FAMILY"/>
    <property type="match status" value="1"/>
</dbReference>
<accession>A0A7L4YSD8</accession>
<organism evidence="2 3">
    <name type="scientific">Epidermidibacterium keratini</name>
    <dbReference type="NCBI Taxonomy" id="1891644"/>
    <lineage>
        <taxon>Bacteria</taxon>
        <taxon>Bacillati</taxon>
        <taxon>Actinomycetota</taxon>
        <taxon>Actinomycetes</taxon>
        <taxon>Sporichthyales</taxon>
        <taxon>Sporichthyaceae</taxon>
        <taxon>Epidermidibacterium</taxon>
    </lineage>
</organism>
<dbReference type="AlphaFoldDB" id="A0A7L4YSD8"/>
<dbReference type="GO" id="GO:0006950">
    <property type="term" value="P:response to stress"/>
    <property type="evidence" value="ECO:0007669"/>
    <property type="project" value="TreeGrafter"/>
</dbReference>
<dbReference type="Gene3D" id="1.10.10.10">
    <property type="entry name" value="Winged helix-like DNA-binding domain superfamily/Winged helix DNA-binding domain"/>
    <property type="match status" value="1"/>
</dbReference>
<keyword evidence="3" id="KW-1185">Reference proteome</keyword>
<evidence type="ECO:0000313" key="2">
    <source>
        <dbReference type="EMBL" id="QHC02145.1"/>
    </source>
</evidence>
<gene>
    <name evidence="2" type="ORF">EK0264_18960</name>
</gene>
<dbReference type="InterPro" id="IPR036388">
    <property type="entry name" value="WH-like_DNA-bd_sf"/>
</dbReference>
<dbReference type="Proteomes" id="UP000463857">
    <property type="component" value="Chromosome"/>
</dbReference>
<dbReference type="InParanoid" id="A0A7L4YSD8"/>
<dbReference type="PROSITE" id="PS50995">
    <property type="entry name" value="HTH_MARR_2"/>
    <property type="match status" value="1"/>
</dbReference>
<reference evidence="2 3" key="1">
    <citation type="journal article" date="2018" name="Int. J. Syst. Evol. Microbiol.">
        <title>Epidermidibacterium keratini gen. nov., sp. nov., a member of the family Sporichthyaceae, isolated from keratin epidermis.</title>
        <authorList>
            <person name="Lee D.G."/>
            <person name="Trujillo M.E."/>
            <person name="Kang S."/>
            <person name="Nam J.J."/>
            <person name="Kim Y.J."/>
        </authorList>
    </citation>
    <scope>NUCLEOTIDE SEQUENCE [LARGE SCALE GENOMIC DNA]</scope>
    <source>
        <strain evidence="2 3">EPI-7</strain>
    </source>
</reference>
<dbReference type="RefSeq" id="WP_159547269.1">
    <property type="nucleotide sequence ID" value="NZ_CP047156.1"/>
</dbReference>
<dbReference type="SMART" id="SM00347">
    <property type="entry name" value="HTH_MARR"/>
    <property type="match status" value="1"/>
</dbReference>
<dbReference type="GO" id="GO:0003700">
    <property type="term" value="F:DNA-binding transcription factor activity"/>
    <property type="evidence" value="ECO:0007669"/>
    <property type="project" value="InterPro"/>
</dbReference>
<dbReference type="KEGG" id="eke:EK0264_18960"/>
<dbReference type="PRINTS" id="PR00598">
    <property type="entry name" value="HTHMARR"/>
</dbReference>
<protein>
    <submittedName>
        <fullName evidence="2">MarR family transcriptional regulator</fullName>
    </submittedName>
</protein>
<proteinExistence type="predicted"/>
<dbReference type="PANTHER" id="PTHR33164:SF43">
    <property type="entry name" value="HTH-TYPE TRANSCRIPTIONAL REPRESSOR YETL"/>
    <property type="match status" value="1"/>
</dbReference>
<dbReference type="OrthoDB" id="162531at2"/>
<dbReference type="EMBL" id="CP047156">
    <property type="protein sequence ID" value="QHC02145.1"/>
    <property type="molecule type" value="Genomic_DNA"/>
</dbReference>
<dbReference type="InterPro" id="IPR039422">
    <property type="entry name" value="MarR/SlyA-like"/>
</dbReference>
<dbReference type="InterPro" id="IPR036390">
    <property type="entry name" value="WH_DNA-bd_sf"/>
</dbReference>
<evidence type="ECO:0000313" key="3">
    <source>
        <dbReference type="Proteomes" id="UP000463857"/>
    </source>
</evidence>
<evidence type="ECO:0000259" key="1">
    <source>
        <dbReference type="PROSITE" id="PS50995"/>
    </source>
</evidence>
<dbReference type="FunCoup" id="A0A7L4YSD8">
    <property type="interactions" value="1"/>
</dbReference>
<dbReference type="SUPFAM" id="SSF46785">
    <property type="entry name" value="Winged helix' DNA-binding domain"/>
    <property type="match status" value="1"/>
</dbReference>
<name>A0A7L4YSD8_9ACTN</name>
<feature type="domain" description="HTH marR-type" evidence="1">
    <location>
        <begin position="22"/>
        <end position="166"/>
    </location>
</feature>
<sequence>MDKTATTDARGPATAGSRTGISSELSELVDRLSRLSLANEQLRSALAKELEIGLPELSAVAYIENEGFTTPKALASSLSIATGSATALIDRLVAAGLITREPNPSDRRSVLLTLTARGEQAMAQVRQRYAGAIEAALGDDRATVTGVFGGFVDRLALQLLEVRPAV</sequence>
<dbReference type="Pfam" id="PF01047">
    <property type="entry name" value="MarR"/>
    <property type="match status" value="1"/>
</dbReference>
<dbReference type="InterPro" id="IPR000835">
    <property type="entry name" value="HTH_MarR-typ"/>
</dbReference>